<name>A0A6J5M7I9_9CAUD</name>
<sequence>MRPLSEIAREVAREAILKSILNGGSDVKN</sequence>
<gene>
    <name evidence="1" type="ORF">UFOVP353_16</name>
</gene>
<dbReference type="EMBL" id="LR796367">
    <property type="protein sequence ID" value="CAB4139749.1"/>
    <property type="molecule type" value="Genomic_DNA"/>
</dbReference>
<evidence type="ECO:0000313" key="1">
    <source>
        <dbReference type="EMBL" id="CAB4139749.1"/>
    </source>
</evidence>
<accession>A0A6J5M7I9</accession>
<protein>
    <submittedName>
        <fullName evidence="1">Uncharacterized protein</fullName>
    </submittedName>
</protein>
<organism evidence="1">
    <name type="scientific">uncultured Caudovirales phage</name>
    <dbReference type="NCBI Taxonomy" id="2100421"/>
    <lineage>
        <taxon>Viruses</taxon>
        <taxon>Duplodnaviria</taxon>
        <taxon>Heunggongvirae</taxon>
        <taxon>Uroviricota</taxon>
        <taxon>Caudoviricetes</taxon>
        <taxon>Peduoviridae</taxon>
        <taxon>Maltschvirus</taxon>
        <taxon>Maltschvirus maltsch</taxon>
    </lineage>
</organism>
<proteinExistence type="predicted"/>
<reference evidence="1" key="1">
    <citation type="submission" date="2020-04" db="EMBL/GenBank/DDBJ databases">
        <authorList>
            <person name="Chiriac C."/>
            <person name="Salcher M."/>
            <person name="Ghai R."/>
            <person name="Kavagutti S V."/>
        </authorList>
    </citation>
    <scope>NUCLEOTIDE SEQUENCE</scope>
</reference>